<feature type="transmembrane region" description="Helical" evidence="1">
    <location>
        <begin position="16"/>
        <end position="36"/>
    </location>
</feature>
<organism evidence="2 3">
    <name type="scientific">Pelagerythrobacter marensis</name>
    <dbReference type="NCBI Taxonomy" id="543877"/>
    <lineage>
        <taxon>Bacteria</taxon>
        <taxon>Pseudomonadati</taxon>
        <taxon>Pseudomonadota</taxon>
        <taxon>Alphaproteobacteria</taxon>
        <taxon>Sphingomonadales</taxon>
        <taxon>Erythrobacteraceae</taxon>
        <taxon>Pelagerythrobacter</taxon>
    </lineage>
</organism>
<accession>A0ABZ2D1X3</accession>
<keyword evidence="1" id="KW-1133">Transmembrane helix</keyword>
<keyword evidence="1" id="KW-0812">Transmembrane</keyword>
<keyword evidence="1" id="KW-0472">Membrane</keyword>
<evidence type="ECO:0000313" key="2">
    <source>
        <dbReference type="EMBL" id="WWA47035.1"/>
    </source>
</evidence>
<reference evidence="2 3" key="1">
    <citation type="submission" date="2024-02" db="EMBL/GenBank/DDBJ databases">
        <title>The whole genome sequence of five bacterial samples isolated from Abu Dhabi Sabkha-shore region.</title>
        <authorList>
            <person name="Sudalaimuthuasari N."/>
            <person name="Sarfraz B."/>
            <person name="Tuyisabe J.D."/>
            <person name="Mugisha Ntwali L.D.M."/>
            <person name="Ali A.I.A.A."/>
            <person name="Almansoori S.Z.A."/>
            <person name="Alajami H.S.A."/>
            <person name="Almeqbaali A.A.S."/>
            <person name="Kundu B."/>
            <person name="Saeed E.E."/>
            <person name="Sukumarinath V."/>
            <person name="Mishra A.K."/>
            <person name="Hazzouri K.M."/>
            <person name="Almaskari R."/>
            <person name="Sharma A.K."/>
            <person name="Amiri K.M.A."/>
        </authorList>
    </citation>
    <scope>NUCLEOTIDE SEQUENCE [LARGE SCALE GENOMIC DNA]</scope>
    <source>
        <strain evidence="3">kcgeb_sd</strain>
    </source>
</reference>
<evidence type="ECO:0000256" key="1">
    <source>
        <dbReference type="SAM" id="Phobius"/>
    </source>
</evidence>
<name>A0ABZ2D1X3_9SPHN</name>
<keyword evidence="3" id="KW-1185">Reference proteome</keyword>
<protein>
    <submittedName>
        <fullName evidence="2">Uncharacterized protein</fullName>
    </submittedName>
</protein>
<dbReference type="RefSeq" id="WP_338445926.1">
    <property type="nucleotide sequence ID" value="NZ_CP144918.1"/>
</dbReference>
<evidence type="ECO:0000313" key="3">
    <source>
        <dbReference type="Proteomes" id="UP001335183"/>
    </source>
</evidence>
<dbReference type="EMBL" id="CP144918">
    <property type="protein sequence ID" value="WWA47035.1"/>
    <property type="molecule type" value="Genomic_DNA"/>
</dbReference>
<dbReference type="Proteomes" id="UP001335183">
    <property type="component" value="Chromosome"/>
</dbReference>
<gene>
    <name evidence="2" type="ORF">V5F89_12325</name>
</gene>
<sequence length="40" mass="4202">MSGGVDPFAGDARRRIALAAALLSLIALGLALATLWETYR</sequence>
<proteinExistence type="predicted"/>